<dbReference type="RefSeq" id="WP_304069541.1">
    <property type="nucleotide sequence ID" value="NZ_JABZRA010000006.1"/>
</dbReference>
<evidence type="ECO:0000256" key="3">
    <source>
        <dbReference type="ARBA" id="ARBA00022960"/>
    </source>
</evidence>
<reference evidence="9" key="1">
    <citation type="submission" date="2020-04" db="EMBL/GenBank/DDBJ databases">
        <title>Deep metagenomics examines the oral microbiome during advanced dental caries in children, revealing novel taxa and co-occurrences with host molecules.</title>
        <authorList>
            <person name="Baker J.L."/>
            <person name="Morton J.T."/>
            <person name="Dinis M."/>
            <person name="Alvarez R."/>
            <person name="Tran N.C."/>
            <person name="Knight R."/>
            <person name="Edlund A."/>
        </authorList>
    </citation>
    <scope>NUCLEOTIDE SEQUENCE</scope>
    <source>
        <strain evidence="9">JCVI_38_bin.19</strain>
    </source>
</reference>
<dbReference type="GO" id="GO:0008360">
    <property type="term" value="P:regulation of cell shape"/>
    <property type="evidence" value="ECO:0007669"/>
    <property type="project" value="UniProtKB-KW"/>
</dbReference>
<evidence type="ECO:0000313" key="9">
    <source>
        <dbReference type="EMBL" id="MBF1271975.1"/>
    </source>
</evidence>
<evidence type="ECO:0000256" key="7">
    <source>
        <dbReference type="SAM" id="MobiDB-lite"/>
    </source>
</evidence>
<sequence length="366" mass="41765">MDKFRVSAKTVEEAITKATISLGCTSDRISYNVIVQGSNGLFGIGAKPWIIEAWEKDEAEIANEKAAAEKPAAVEKAAFEKKEAEGKRESSFVEEKSQTFEKREERKASGEDKAFSHNASLEKKDEKREKKFEKKEGFKGFSRGGYDPIPAPLSSAPVKREEKSFEGRSPEKRELTPLSEEEIAAVTKAALEFLNSVFQGMEMEVELQTEFRNSSNELYINLVGPDMGILIGKRGQTLDSLQYLCSLVVNKNHGDEYLRVKLDTEDYRKRREQTLRSLAKNIAYKVKKNRKSVHLEPMNPYERRIIHAALQSDSQVSTKSEGEDPFRHVVIFCKNGGKFQKDFRHKGNRMRREDRKEEKREEKGEA</sequence>
<dbReference type="InterPro" id="IPR036867">
    <property type="entry name" value="R3H_dom_sf"/>
</dbReference>
<keyword evidence="3 6" id="KW-0133">Cell shape</keyword>
<dbReference type="NCBIfam" id="NF041568">
    <property type="entry name" value="Jag_EloR"/>
    <property type="match status" value="1"/>
</dbReference>
<dbReference type="Gene3D" id="3.30.1370.50">
    <property type="entry name" value="R3H-like domain"/>
    <property type="match status" value="1"/>
</dbReference>
<dbReference type="InterPro" id="IPR038247">
    <property type="entry name" value="Jag_N_dom_sf"/>
</dbReference>
<evidence type="ECO:0000256" key="6">
    <source>
        <dbReference type="HAMAP-Rule" id="MF_00867"/>
    </source>
</evidence>
<keyword evidence="1 6" id="KW-0963">Cytoplasm</keyword>
<comment type="function">
    <text evidence="6">A probable RNA chaperone. Forms a complex with KhpA which binds to cellular RNA and controls its expression. Plays a role in peptidoglycan (PG) homeostasis and cell length regulation.</text>
</comment>
<dbReference type="Pfam" id="PF13083">
    <property type="entry name" value="KH_KhpA-B"/>
    <property type="match status" value="1"/>
</dbReference>
<dbReference type="SUPFAM" id="SSF82708">
    <property type="entry name" value="R3H domain"/>
    <property type="match status" value="1"/>
</dbReference>
<comment type="caution">
    <text evidence="6">Lacks conserved residue(s) required for the propagation of feature annotation.</text>
</comment>
<organism evidence="9 10">
    <name type="scientific">Oribacterium sinus</name>
    <dbReference type="NCBI Taxonomy" id="237576"/>
    <lineage>
        <taxon>Bacteria</taxon>
        <taxon>Bacillati</taxon>
        <taxon>Bacillota</taxon>
        <taxon>Clostridia</taxon>
        <taxon>Lachnospirales</taxon>
        <taxon>Lachnospiraceae</taxon>
        <taxon>Oribacterium</taxon>
    </lineage>
</organism>
<dbReference type="CDD" id="cd02414">
    <property type="entry name" value="KH-II_Jag"/>
    <property type="match status" value="1"/>
</dbReference>
<accession>A0A930DLE2</accession>
<evidence type="ECO:0000256" key="5">
    <source>
        <dbReference type="ARBA" id="ARBA00023316"/>
    </source>
</evidence>
<dbReference type="HAMAP" id="MF_00867">
    <property type="entry name" value="KhpB"/>
    <property type="match status" value="1"/>
</dbReference>
<evidence type="ECO:0000256" key="4">
    <source>
        <dbReference type="ARBA" id="ARBA00023186"/>
    </source>
</evidence>
<dbReference type="GO" id="GO:0071555">
    <property type="term" value="P:cell wall organization"/>
    <property type="evidence" value="ECO:0007669"/>
    <property type="project" value="UniProtKB-KW"/>
</dbReference>
<dbReference type="CDD" id="cd02644">
    <property type="entry name" value="R3H_jag"/>
    <property type="match status" value="1"/>
</dbReference>
<dbReference type="SMART" id="SM00393">
    <property type="entry name" value="R3H"/>
    <property type="match status" value="1"/>
</dbReference>
<name>A0A930DLE2_9FIRM</name>
<feature type="compositionally biased region" description="Basic and acidic residues" evidence="7">
    <location>
        <begin position="158"/>
        <end position="175"/>
    </location>
</feature>
<comment type="subcellular location">
    <subcellularLocation>
        <location evidence="6">Cytoplasm</location>
    </subcellularLocation>
</comment>
<dbReference type="InterPro" id="IPR038008">
    <property type="entry name" value="Jag_KH"/>
</dbReference>
<dbReference type="InterPro" id="IPR034079">
    <property type="entry name" value="R3H_KhpB"/>
</dbReference>
<dbReference type="SMART" id="SM01245">
    <property type="entry name" value="Jag_N"/>
    <property type="match status" value="1"/>
</dbReference>
<proteinExistence type="inferred from homology"/>
<dbReference type="Proteomes" id="UP000775770">
    <property type="component" value="Unassembled WGS sequence"/>
</dbReference>
<dbReference type="PROSITE" id="PS51061">
    <property type="entry name" value="R3H"/>
    <property type="match status" value="1"/>
</dbReference>
<protein>
    <recommendedName>
        <fullName evidence="6">RNA-binding protein KhpB</fullName>
    </recommendedName>
    <alternativeName>
        <fullName evidence="6">RNA-binding protein EloR</fullName>
    </alternativeName>
</protein>
<keyword evidence="2 6" id="KW-0694">RNA-binding</keyword>
<dbReference type="Pfam" id="PF14804">
    <property type="entry name" value="Jag_N"/>
    <property type="match status" value="1"/>
</dbReference>
<dbReference type="Gene3D" id="3.30.30.80">
    <property type="entry name" value="probable RNA-binding protein from clostridium symbiosum atcc 14940"/>
    <property type="match status" value="1"/>
</dbReference>
<dbReference type="InterPro" id="IPR039247">
    <property type="entry name" value="KhpB"/>
</dbReference>
<feature type="region of interest" description="Disordered" evidence="7">
    <location>
        <begin position="79"/>
        <end position="179"/>
    </location>
</feature>
<dbReference type="GO" id="GO:0005737">
    <property type="term" value="C:cytoplasm"/>
    <property type="evidence" value="ECO:0007669"/>
    <property type="project" value="UniProtKB-SubCell"/>
</dbReference>
<keyword evidence="5 6" id="KW-0961">Cell wall biogenesis/degradation</keyword>
<feature type="compositionally biased region" description="Basic and acidic residues" evidence="7">
    <location>
        <begin position="350"/>
        <end position="366"/>
    </location>
</feature>
<dbReference type="InterPro" id="IPR032782">
    <property type="entry name" value="KhpB_N"/>
</dbReference>
<dbReference type="Gene3D" id="3.30.300.20">
    <property type="match status" value="1"/>
</dbReference>
<dbReference type="PANTHER" id="PTHR35800">
    <property type="entry name" value="PROTEIN JAG"/>
    <property type="match status" value="1"/>
</dbReference>
<feature type="domain" description="R3H" evidence="8">
    <location>
        <begin position="269"/>
        <end position="335"/>
    </location>
</feature>
<comment type="domain">
    <text evidence="6">Has an N-terminal Jag-N domain and 2 RNA-binding domains (KH and R3H).</text>
</comment>
<feature type="compositionally biased region" description="Basic and acidic residues" evidence="7">
    <location>
        <begin position="79"/>
        <end position="138"/>
    </location>
</feature>
<dbReference type="Pfam" id="PF01424">
    <property type="entry name" value="R3H"/>
    <property type="match status" value="1"/>
</dbReference>
<comment type="subunit">
    <text evidence="6">Forms a complex with KhpA.</text>
</comment>
<dbReference type="GO" id="GO:0003723">
    <property type="term" value="F:RNA binding"/>
    <property type="evidence" value="ECO:0007669"/>
    <property type="project" value="UniProtKB-UniRule"/>
</dbReference>
<dbReference type="AlphaFoldDB" id="A0A930DLE2"/>
<dbReference type="EMBL" id="JABZRA010000006">
    <property type="protein sequence ID" value="MBF1271975.1"/>
    <property type="molecule type" value="Genomic_DNA"/>
</dbReference>
<evidence type="ECO:0000313" key="10">
    <source>
        <dbReference type="Proteomes" id="UP000775770"/>
    </source>
</evidence>
<keyword evidence="4 6" id="KW-0143">Chaperone</keyword>
<gene>
    <name evidence="6" type="primary">khpB</name>
    <name evidence="6" type="synonym">eloR</name>
    <name evidence="9" type="ORF">HXM90_00925</name>
</gene>
<dbReference type="InterPro" id="IPR015946">
    <property type="entry name" value="KH_dom-like_a/b"/>
</dbReference>
<dbReference type="InterPro" id="IPR001374">
    <property type="entry name" value="R3H_dom"/>
</dbReference>
<dbReference type="PANTHER" id="PTHR35800:SF1">
    <property type="entry name" value="RNA-BINDING PROTEIN KHPB"/>
    <property type="match status" value="1"/>
</dbReference>
<comment type="similarity">
    <text evidence="6">Belongs to the KhpB RNA-binding protein family.</text>
</comment>
<evidence type="ECO:0000256" key="1">
    <source>
        <dbReference type="ARBA" id="ARBA00022490"/>
    </source>
</evidence>
<evidence type="ECO:0000256" key="2">
    <source>
        <dbReference type="ARBA" id="ARBA00022884"/>
    </source>
</evidence>
<comment type="caution">
    <text evidence="9">The sequence shown here is derived from an EMBL/GenBank/DDBJ whole genome shotgun (WGS) entry which is preliminary data.</text>
</comment>
<evidence type="ECO:0000259" key="8">
    <source>
        <dbReference type="PROSITE" id="PS51061"/>
    </source>
</evidence>
<feature type="region of interest" description="Disordered" evidence="7">
    <location>
        <begin position="342"/>
        <end position="366"/>
    </location>
</feature>
<dbReference type="GO" id="GO:0009252">
    <property type="term" value="P:peptidoglycan biosynthetic process"/>
    <property type="evidence" value="ECO:0007669"/>
    <property type="project" value="UniProtKB-UniRule"/>
</dbReference>